<accession>A0ABY3MZ16</accession>
<feature type="transmembrane region" description="Helical" evidence="8">
    <location>
        <begin position="467"/>
        <end position="486"/>
    </location>
</feature>
<feature type="transmembrane region" description="Helical" evidence="8">
    <location>
        <begin position="413"/>
        <end position="431"/>
    </location>
</feature>
<evidence type="ECO:0000256" key="2">
    <source>
        <dbReference type="ARBA" id="ARBA00005346"/>
    </source>
</evidence>
<dbReference type="PANTHER" id="PTHR42703">
    <property type="entry name" value="NADH DEHYDROGENASE"/>
    <property type="match status" value="1"/>
</dbReference>
<feature type="transmembrane region" description="Helical" evidence="8">
    <location>
        <begin position="205"/>
        <end position="225"/>
    </location>
</feature>
<feature type="transmembrane region" description="Helical" evidence="8">
    <location>
        <begin position="332"/>
        <end position="353"/>
    </location>
</feature>
<feature type="transmembrane region" description="Helical" evidence="8">
    <location>
        <begin position="109"/>
        <end position="125"/>
    </location>
</feature>
<dbReference type="Pfam" id="PF00361">
    <property type="entry name" value="Proton_antipo_M"/>
    <property type="match status" value="1"/>
</dbReference>
<feature type="transmembrane region" description="Helical" evidence="8">
    <location>
        <begin position="72"/>
        <end position="97"/>
    </location>
</feature>
<dbReference type="RefSeq" id="WP_101345234.1">
    <property type="nucleotide sequence ID" value="NZ_PJAI02000004.1"/>
</dbReference>
<feature type="transmembrane region" description="Helical" evidence="8">
    <location>
        <begin position="131"/>
        <end position="148"/>
    </location>
</feature>
<feature type="transmembrane region" description="Helical" evidence="8">
    <location>
        <begin position="279"/>
        <end position="298"/>
    </location>
</feature>
<protein>
    <submittedName>
        <fullName evidence="10">Monovalent cation/H+ antiporter subunit D</fullName>
    </submittedName>
</protein>
<keyword evidence="5 8" id="KW-1133">Transmembrane helix</keyword>
<comment type="subcellular location">
    <subcellularLocation>
        <location evidence="1">Cell membrane</location>
        <topology evidence="1">Multi-pass membrane protein</topology>
    </subcellularLocation>
    <subcellularLocation>
        <location evidence="7">Membrane</location>
        <topology evidence="7">Multi-pass membrane protein</topology>
    </subcellularLocation>
</comment>
<dbReference type="PANTHER" id="PTHR42703:SF1">
    <property type="entry name" value="NA(+)_H(+) ANTIPORTER SUBUNIT D1"/>
    <property type="match status" value="1"/>
</dbReference>
<reference evidence="10 11" key="1">
    <citation type="submission" date="2019-08" db="EMBL/GenBank/DDBJ databases">
        <title>Microbe sample from Colwellia echini.</title>
        <authorList>
            <person name="Christiansen L."/>
            <person name="Pathiraja D."/>
            <person name="Schultz-Johansen M."/>
            <person name="Choi I.-G."/>
            <person name="Stougaard P."/>
        </authorList>
    </citation>
    <scope>NUCLEOTIDE SEQUENCE [LARGE SCALE GENOMIC DNA]</scope>
    <source>
        <strain evidence="10 11">A3</strain>
    </source>
</reference>
<proteinExistence type="inferred from homology"/>
<feature type="transmembrane region" description="Helical" evidence="8">
    <location>
        <begin position="237"/>
        <end position="259"/>
    </location>
</feature>
<keyword evidence="3" id="KW-1003">Cell membrane</keyword>
<keyword evidence="4 7" id="KW-0812">Transmembrane</keyword>
<feature type="transmembrane region" description="Helical" evidence="8">
    <location>
        <begin position="160"/>
        <end position="185"/>
    </location>
</feature>
<organism evidence="10 11">
    <name type="scientific">Colwellia echini</name>
    <dbReference type="NCBI Taxonomy" id="1982103"/>
    <lineage>
        <taxon>Bacteria</taxon>
        <taxon>Pseudomonadati</taxon>
        <taxon>Pseudomonadota</taxon>
        <taxon>Gammaproteobacteria</taxon>
        <taxon>Alteromonadales</taxon>
        <taxon>Colwelliaceae</taxon>
        <taxon>Colwellia</taxon>
    </lineage>
</organism>
<feature type="domain" description="NADH:quinone oxidoreductase/Mrp antiporter transmembrane" evidence="9">
    <location>
        <begin position="129"/>
        <end position="416"/>
    </location>
</feature>
<keyword evidence="6 8" id="KW-0472">Membrane</keyword>
<gene>
    <name evidence="10" type="ORF">CWS31_005845</name>
</gene>
<dbReference type="InterPro" id="IPR003918">
    <property type="entry name" value="NADH_UbQ_OxRdtase"/>
</dbReference>
<dbReference type="PRINTS" id="PR01437">
    <property type="entry name" value="NUOXDRDTASE4"/>
</dbReference>
<feature type="transmembrane region" description="Helical" evidence="8">
    <location>
        <begin position="374"/>
        <end position="393"/>
    </location>
</feature>
<evidence type="ECO:0000313" key="11">
    <source>
        <dbReference type="Proteomes" id="UP000815846"/>
    </source>
</evidence>
<dbReference type="NCBIfam" id="NF009309">
    <property type="entry name" value="PRK12666.1"/>
    <property type="match status" value="1"/>
</dbReference>
<keyword evidence="11" id="KW-1185">Reference proteome</keyword>
<dbReference type="InterPro" id="IPR050586">
    <property type="entry name" value="CPA3_Na-H_Antiporter_D"/>
</dbReference>
<dbReference type="EMBL" id="PJAI02000004">
    <property type="protein sequence ID" value="TYK66468.1"/>
    <property type="molecule type" value="Genomic_DNA"/>
</dbReference>
<evidence type="ECO:0000313" key="10">
    <source>
        <dbReference type="EMBL" id="TYK66468.1"/>
    </source>
</evidence>
<evidence type="ECO:0000256" key="6">
    <source>
        <dbReference type="ARBA" id="ARBA00023136"/>
    </source>
</evidence>
<feature type="transmembrane region" description="Helical" evidence="8">
    <location>
        <begin position="305"/>
        <end position="326"/>
    </location>
</feature>
<dbReference type="Proteomes" id="UP000815846">
    <property type="component" value="Unassembled WGS sequence"/>
</dbReference>
<evidence type="ECO:0000256" key="7">
    <source>
        <dbReference type="RuleBase" id="RU000320"/>
    </source>
</evidence>
<comment type="similarity">
    <text evidence="2">Belongs to the CPA3 antiporters (TC 2.A.63) subunit D family.</text>
</comment>
<feature type="transmembrane region" description="Helical" evidence="8">
    <location>
        <begin position="34"/>
        <end position="52"/>
    </location>
</feature>
<dbReference type="InterPro" id="IPR001750">
    <property type="entry name" value="ND/Mrp_TM"/>
</dbReference>
<evidence type="ECO:0000256" key="3">
    <source>
        <dbReference type="ARBA" id="ARBA00022475"/>
    </source>
</evidence>
<evidence type="ECO:0000256" key="5">
    <source>
        <dbReference type="ARBA" id="ARBA00022989"/>
    </source>
</evidence>
<evidence type="ECO:0000259" key="9">
    <source>
        <dbReference type="Pfam" id="PF00361"/>
    </source>
</evidence>
<feature type="transmembrane region" description="Helical" evidence="8">
    <location>
        <begin position="6"/>
        <end position="22"/>
    </location>
</feature>
<evidence type="ECO:0000256" key="4">
    <source>
        <dbReference type="ARBA" id="ARBA00022692"/>
    </source>
</evidence>
<name>A0ABY3MZ16_9GAMM</name>
<sequence>MIQHLSSLPILLPMLAGVILLMPPCGKSVSIRRFASVTFSLLTFLISVALLLKVQIDGSLVYAIGDWSAPFGIVLVADPLSTLLVCLSSLLGMVCILYSCAGDDEQGSYFHPLVHFLVLGVNGAFLTGDAFNLFVFFEVLLIASYALLMHGGDKKTTRAALQYVIMNLVGSAVFLIALGVLYGVLGTLNMADMAQKISLLQGDDVYLAKIGGLLLLVVFALKAALLPLHLWLPNTYAAAVPMVAALFAIMTKVGVYSIMRVYTLIFGDEAGELAHMAQNWLWWLALATIAMGTVGVLASQDLRKLIANLVIISVGTLVALVTIQTVEASSAAIYYLVHSTLVTAALFLLADLIGRQRGKVADRITAGTPVAQPALLGVCFLIAAIAVIGMPPLSGFIGKVWLLQATLNTEYSMVFWALYLVASLAVLFAVAKAGSTVFWHHQTNGSKNKPPANMATESSIKDRVQPVQIVAVIILVAGAPLMSLFAGPLSEYAIGAASQLHDFNNNIDLILLGGK</sequence>
<comment type="caution">
    <text evidence="10">The sequence shown here is derived from an EMBL/GenBank/DDBJ whole genome shotgun (WGS) entry which is preliminary data.</text>
</comment>
<evidence type="ECO:0000256" key="1">
    <source>
        <dbReference type="ARBA" id="ARBA00004651"/>
    </source>
</evidence>
<evidence type="ECO:0000256" key="8">
    <source>
        <dbReference type="SAM" id="Phobius"/>
    </source>
</evidence>